<keyword evidence="3" id="KW-1185">Reference proteome</keyword>
<dbReference type="KEGG" id="esj:SJ05684_c36600"/>
<evidence type="ECO:0000313" key="2">
    <source>
        <dbReference type="EMBL" id="ASY65073.1"/>
    </source>
</evidence>
<reference evidence="2 3" key="1">
    <citation type="submission" date="2017-08" db="EMBL/GenBank/DDBJ databases">
        <title>Multipartite genome sequences of Sinorhizobium species nodulating soybeans.</title>
        <authorList>
            <person name="Tian C.F."/>
        </authorList>
    </citation>
    <scope>NUCLEOTIDE SEQUENCE [LARGE SCALE GENOMIC DNA]</scope>
    <source>
        <strain evidence="2 3">CCBAU 05684</strain>
    </source>
</reference>
<evidence type="ECO:0000313" key="3">
    <source>
        <dbReference type="Proteomes" id="UP000217211"/>
    </source>
</evidence>
<sequence length="43" mass="4956">MAPESRPPNRIFDQLLFRRGSGEGIEEQDGSGRIWLPPMPFRN</sequence>
<gene>
    <name evidence="2" type="ORF">SJ05684_c36600</name>
</gene>
<dbReference type="EMBL" id="CP023067">
    <property type="protein sequence ID" value="ASY65073.1"/>
    <property type="molecule type" value="Genomic_DNA"/>
</dbReference>
<accession>A0A249PGH6</accession>
<feature type="region of interest" description="Disordered" evidence="1">
    <location>
        <begin position="23"/>
        <end position="43"/>
    </location>
</feature>
<proteinExistence type="predicted"/>
<protein>
    <submittedName>
        <fullName evidence="2">Uncharacterized protein</fullName>
    </submittedName>
</protein>
<dbReference type="Proteomes" id="UP000217211">
    <property type="component" value="Chromosome"/>
</dbReference>
<evidence type="ECO:0000256" key="1">
    <source>
        <dbReference type="SAM" id="MobiDB-lite"/>
    </source>
</evidence>
<organism evidence="2 3">
    <name type="scientific">Sinorhizobium sojae CCBAU 05684</name>
    <dbReference type="NCBI Taxonomy" id="716928"/>
    <lineage>
        <taxon>Bacteria</taxon>
        <taxon>Pseudomonadati</taxon>
        <taxon>Pseudomonadota</taxon>
        <taxon>Alphaproteobacteria</taxon>
        <taxon>Hyphomicrobiales</taxon>
        <taxon>Rhizobiaceae</taxon>
        <taxon>Sinorhizobium/Ensifer group</taxon>
        <taxon>Sinorhizobium</taxon>
    </lineage>
</organism>
<dbReference type="AlphaFoldDB" id="A0A249PGH6"/>
<name>A0A249PGH6_9HYPH</name>